<feature type="compositionally biased region" description="Basic and acidic residues" evidence="1">
    <location>
        <begin position="11"/>
        <end position="20"/>
    </location>
</feature>
<comment type="caution">
    <text evidence="2">The sequence shown here is derived from an EMBL/GenBank/DDBJ whole genome shotgun (WGS) entry which is preliminary data.</text>
</comment>
<reference evidence="2" key="1">
    <citation type="submission" date="2020-06" db="EMBL/GenBank/DDBJ databases">
        <authorList>
            <person name="Li T."/>
            <person name="Hu X."/>
            <person name="Zhang T."/>
            <person name="Song X."/>
            <person name="Zhang H."/>
            <person name="Dai N."/>
            <person name="Sheng W."/>
            <person name="Hou X."/>
            <person name="Wei L."/>
        </authorList>
    </citation>
    <scope>NUCLEOTIDE SEQUENCE</scope>
    <source>
        <strain evidence="2">KEN1</strain>
        <tissue evidence="2">Leaf</tissue>
    </source>
</reference>
<protein>
    <submittedName>
        <fullName evidence="2">Uncharacterized protein</fullName>
    </submittedName>
</protein>
<evidence type="ECO:0000256" key="1">
    <source>
        <dbReference type="SAM" id="MobiDB-lite"/>
    </source>
</evidence>
<reference evidence="2" key="2">
    <citation type="journal article" date="2024" name="Plant">
        <title>Genomic evolution and insights into agronomic trait innovations of Sesamum species.</title>
        <authorList>
            <person name="Miao H."/>
            <person name="Wang L."/>
            <person name="Qu L."/>
            <person name="Liu H."/>
            <person name="Sun Y."/>
            <person name="Le M."/>
            <person name="Wang Q."/>
            <person name="Wei S."/>
            <person name="Zheng Y."/>
            <person name="Lin W."/>
            <person name="Duan Y."/>
            <person name="Cao H."/>
            <person name="Xiong S."/>
            <person name="Wang X."/>
            <person name="Wei L."/>
            <person name="Li C."/>
            <person name="Ma Q."/>
            <person name="Ju M."/>
            <person name="Zhao R."/>
            <person name="Li G."/>
            <person name="Mu C."/>
            <person name="Tian Q."/>
            <person name="Mei H."/>
            <person name="Zhang T."/>
            <person name="Gao T."/>
            <person name="Zhang H."/>
        </authorList>
    </citation>
    <scope>NUCLEOTIDE SEQUENCE</scope>
    <source>
        <strain evidence="2">KEN1</strain>
    </source>
</reference>
<name>A0AAW2VXA9_9LAMI</name>
<sequence>MASPEASSDESSVRFVKEVLADQDPSETTSRRTGFDPSFFQSRQGRSLRQVAVATRRLTDEVDVTNEEDEVGEAVDETHEGGEGDEGDEGGDVDDEMYLEEEEGEGNLSLVGNLMRGGTIFE</sequence>
<feature type="region of interest" description="Disordered" evidence="1">
    <location>
        <begin position="1"/>
        <end position="46"/>
    </location>
</feature>
<dbReference type="AlphaFoldDB" id="A0AAW2VXA9"/>
<dbReference type="EMBL" id="JACGWN010000009">
    <property type="protein sequence ID" value="KAL0433688.1"/>
    <property type="molecule type" value="Genomic_DNA"/>
</dbReference>
<proteinExistence type="predicted"/>
<organism evidence="2">
    <name type="scientific">Sesamum latifolium</name>
    <dbReference type="NCBI Taxonomy" id="2727402"/>
    <lineage>
        <taxon>Eukaryota</taxon>
        <taxon>Viridiplantae</taxon>
        <taxon>Streptophyta</taxon>
        <taxon>Embryophyta</taxon>
        <taxon>Tracheophyta</taxon>
        <taxon>Spermatophyta</taxon>
        <taxon>Magnoliopsida</taxon>
        <taxon>eudicotyledons</taxon>
        <taxon>Gunneridae</taxon>
        <taxon>Pentapetalae</taxon>
        <taxon>asterids</taxon>
        <taxon>lamiids</taxon>
        <taxon>Lamiales</taxon>
        <taxon>Pedaliaceae</taxon>
        <taxon>Sesamum</taxon>
    </lineage>
</organism>
<feature type="region of interest" description="Disordered" evidence="1">
    <location>
        <begin position="59"/>
        <end position="93"/>
    </location>
</feature>
<evidence type="ECO:0000313" key="2">
    <source>
        <dbReference type="EMBL" id="KAL0433688.1"/>
    </source>
</evidence>
<feature type="compositionally biased region" description="Acidic residues" evidence="1">
    <location>
        <begin position="83"/>
        <end position="93"/>
    </location>
</feature>
<accession>A0AAW2VXA9</accession>
<gene>
    <name evidence="2" type="ORF">Slati_2703100</name>
</gene>
<feature type="compositionally biased region" description="Acidic residues" evidence="1">
    <location>
        <begin position="61"/>
        <end position="75"/>
    </location>
</feature>
<feature type="compositionally biased region" description="Polar residues" evidence="1">
    <location>
        <begin position="1"/>
        <end position="10"/>
    </location>
</feature>